<evidence type="ECO:0000313" key="21">
    <source>
        <dbReference type="EMBL" id="GAK59265.1"/>
    </source>
</evidence>
<evidence type="ECO:0000256" key="10">
    <source>
        <dbReference type="ARBA" id="ARBA00022842"/>
    </source>
</evidence>
<feature type="binding site" evidence="12">
    <location>
        <position position="297"/>
    </location>
    <ligand>
        <name>L-glutamate</name>
        <dbReference type="ChEBI" id="CHEBI:29985"/>
    </ligand>
</feature>
<evidence type="ECO:0000256" key="7">
    <source>
        <dbReference type="ARBA" id="ARBA00022723"/>
    </source>
</evidence>
<evidence type="ECO:0000256" key="4">
    <source>
        <dbReference type="ARBA" id="ARBA00021364"/>
    </source>
</evidence>
<dbReference type="GO" id="GO:0005524">
    <property type="term" value="F:ATP binding"/>
    <property type="evidence" value="ECO:0007669"/>
    <property type="project" value="UniProtKB-KW"/>
</dbReference>
<dbReference type="InterPro" id="IPR036651">
    <property type="entry name" value="Gln_synt_N_sf"/>
</dbReference>
<dbReference type="InterPro" id="IPR027303">
    <property type="entry name" value="Gln_synth_gly_rich_site"/>
</dbReference>
<feature type="binding site" evidence="12">
    <location>
        <position position="291"/>
    </location>
    <ligand>
        <name>L-glutamate</name>
        <dbReference type="ChEBI" id="CHEBI:29985"/>
    </ligand>
</feature>
<comment type="similarity">
    <text evidence="2 16 17">Belongs to the glutamine synthetase family.</text>
</comment>
<keyword evidence="7 14" id="KW-0479">Metal-binding</keyword>
<dbReference type="InterPro" id="IPR004809">
    <property type="entry name" value="Gln_synth_I"/>
</dbReference>
<sequence length="440" mass="50207">MEKILEQVKKDHVKFVQLQFTDLLGVVKSLTIPVAHLESSLTDGTWFDGSSIEGFTRIHESDMFLKPDIDTYAVIPWLESPDGNTARFICDVFMPDGEPFEGDPRYILKKAMAEAEALGYEYNTGPELEFFLFKRENGLKALPNDRASYFDLTTDEAYDVRREMVVALEKFGIDTEASHHEVAVGQHEIDFRYGNALKTADNAITLRFVFKAIAQQHGLHATFMPKPIFGINGSGMHVHQSLFDKDGNNVFFNAQDPYKFSEIAYQFIAGQLKHVKGIVAVLSPTVNSYKRLVPGYEAPVYLSWARTNRSALIRIPRYSKGKDKAVRCELRCPDPSCNVYLAFAVMLRAGLDGIKNKLTPPKPVEEDVYHFSDEKLKKLNIDTLPASLWEALQEMKKNPIARETLGAHTYERYIEAKTAEWDEFRLHVTKWELDKYLEIF</sequence>
<dbReference type="PANTHER" id="PTHR43785">
    <property type="entry name" value="GAMMA-GLUTAMYLPUTRESCINE SYNTHETASE"/>
    <property type="match status" value="1"/>
</dbReference>
<evidence type="ECO:0000256" key="3">
    <source>
        <dbReference type="ARBA" id="ARBA00012937"/>
    </source>
</evidence>
<evidence type="ECO:0000259" key="20">
    <source>
        <dbReference type="PROSITE" id="PS51987"/>
    </source>
</evidence>
<dbReference type="SUPFAM" id="SSF54368">
    <property type="entry name" value="Glutamine synthetase, N-terminal domain"/>
    <property type="match status" value="1"/>
</dbReference>
<dbReference type="STRING" id="1499967.U27_06242"/>
<dbReference type="FunFam" id="3.30.590.10:FF:000003">
    <property type="entry name" value="Glutamine synthetase 2"/>
    <property type="match status" value="1"/>
</dbReference>
<keyword evidence="5" id="KW-0963">Cytoplasm</keyword>
<feature type="modified residue" description="O-AMP-tyrosine" evidence="15">
    <location>
        <position position="369"/>
    </location>
</feature>
<feature type="domain" description="GS catalytic" evidence="20">
    <location>
        <begin position="104"/>
        <end position="440"/>
    </location>
</feature>
<keyword evidence="9 13" id="KW-0067">ATP-binding</keyword>
<keyword evidence="22" id="KW-1185">Reference proteome</keyword>
<name>A0A081C3W0_VECG1</name>
<evidence type="ECO:0000256" key="2">
    <source>
        <dbReference type="ARBA" id="ARBA00009897"/>
    </source>
</evidence>
<feature type="binding site" evidence="14">
    <location>
        <position position="127"/>
    </location>
    <ligand>
        <name>Mg(2+)</name>
        <dbReference type="ChEBI" id="CHEBI:18420"/>
        <label>1</label>
    </ligand>
</feature>
<dbReference type="GO" id="GO:0006542">
    <property type="term" value="P:glutamine biosynthetic process"/>
    <property type="evidence" value="ECO:0007669"/>
    <property type="project" value="InterPro"/>
</dbReference>
<dbReference type="Proteomes" id="UP000030661">
    <property type="component" value="Unassembled WGS sequence"/>
</dbReference>
<evidence type="ECO:0000259" key="19">
    <source>
        <dbReference type="PROSITE" id="PS51986"/>
    </source>
</evidence>
<dbReference type="Gene3D" id="3.10.20.70">
    <property type="entry name" value="Glutamine synthetase, N-terminal domain"/>
    <property type="match status" value="1"/>
</dbReference>
<evidence type="ECO:0000256" key="11">
    <source>
        <dbReference type="ARBA" id="ARBA00049436"/>
    </source>
</evidence>
<keyword evidence="6 18" id="KW-0436">Ligase</keyword>
<protein>
    <recommendedName>
        <fullName evidence="4 18">Glutamine synthetase</fullName>
        <ecNumber evidence="3 18">6.3.1.2</ecNumber>
    </recommendedName>
</protein>
<dbReference type="GO" id="GO:0004356">
    <property type="term" value="F:glutamine synthetase activity"/>
    <property type="evidence" value="ECO:0007669"/>
    <property type="project" value="UniProtKB-EC"/>
</dbReference>
<comment type="cofactor">
    <cofactor evidence="14">
        <name>Mg(2+)</name>
        <dbReference type="ChEBI" id="CHEBI:18420"/>
    </cofactor>
    <text evidence="14">Binds 2 Mg(2+) ions per subunit.</text>
</comment>
<feature type="binding site" evidence="14">
    <location>
        <position position="329"/>
    </location>
    <ligand>
        <name>Mg(2+)</name>
        <dbReference type="ChEBI" id="CHEBI:18420"/>
        <label>1</label>
    </ligand>
</feature>
<feature type="binding site" evidence="12">
    <location>
        <position position="331"/>
    </location>
    <ligand>
        <name>L-glutamate</name>
        <dbReference type="ChEBI" id="CHEBI:29985"/>
    </ligand>
</feature>
<dbReference type="PROSITE" id="PS51987">
    <property type="entry name" value="GS_CATALYTIC"/>
    <property type="match status" value="1"/>
</dbReference>
<dbReference type="InterPro" id="IPR008146">
    <property type="entry name" value="Gln_synth_cat_dom"/>
</dbReference>
<feature type="binding site" evidence="12">
    <location>
        <position position="309"/>
    </location>
    <ligand>
        <name>L-glutamate</name>
        <dbReference type="ChEBI" id="CHEBI:29985"/>
    </ligand>
</feature>
<feature type="binding site" evidence="13">
    <location>
        <position position="324"/>
    </location>
    <ligand>
        <name>ATP</name>
        <dbReference type="ChEBI" id="CHEBI:30616"/>
    </ligand>
</feature>
<dbReference type="InterPro" id="IPR014746">
    <property type="entry name" value="Gln_synth/guanido_kin_cat_dom"/>
</dbReference>
<dbReference type="Pfam" id="PF00120">
    <property type="entry name" value="Gln-synt_C"/>
    <property type="match status" value="1"/>
</dbReference>
<reference evidence="21" key="1">
    <citation type="journal article" date="2015" name="PeerJ">
        <title>First genomic representation of candidate bacterial phylum KSB3 points to enhanced environmental sensing as a trigger of wastewater bulking.</title>
        <authorList>
            <person name="Sekiguchi Y."/>
            <person name="Ohashi A."/>
            <person name="Parks D.H."/>
            <person name="Yamauchi T."/>
            <person name="Tyson G.W."/>
            <person name="Hugenholtz P."/>
        </authorList>
    </citation>
    <scope>NUCLEOTIDE SEQUENCE [LARGE SCALE GENOMIC DNA]</scope>
</reference>
<feature type="binding site" evidence="14">
    <location>
        <position position="129"/>
    </location>
    <ligand>
        <name>Mg(2+)</name>
        <dbReference type="ChEBI" id="CHEBI:18420"/>
        <label>1</label>
    </ligand>
</feature>
<dbReference type="EMBL" id="DF820469">
    <property type="protein sequence ID" value="GAK59265.1"/>
    <property type="molecule type" value="Genomic_DNA"/>
</dbReference>
<dbReference type="Gene3D" id="3.30.590.10">
    <property type="entry name" value="Glutamine synthetase/guanido kinase, catalytic domain"/>
    <property type="match status" value="1"/>
</dbReference>
<evidence type="ECO:0000256" key="18">
    <source>
        <dbReference type="RuleBase" id="RU004356"/>
    </source>
</evidence>
<accession>A0A081C3W0</accession>
<gene>
    <name evidence="21" type="ORF">U27_06242</name>
</gene>
<dbReference type="HOGENOM" id="CLU_017290_1_3_0"/>
<dbReference type="SMART" id="SM01230">
    <property type="entry name" value="Gln-synt_C"/>
    <property type="match status" value="1"/>
</dbReference>
<evidence type="ECO:0000313" key="22">
    <source>
        <dbReference type="Proteomes" id="UP000030661"/>
    </source>
</evidence>
<keyword evidence="15" id="KW-0597">Phosphoprotein</keyword>
<dbReference type="Pfam" id="PF03951">
    <property type="entry name" value="Gln-synt_N"/>
    <property type="match status" value="1"/>
</dbReference>
<feature type="binding site" evidence="13">
    <location>
        <position position="309"/>
    </location>
    <ligand>
        <name>ATP</name>
        <dbReference type="ChEBI" id="CHEBI:30616"/>
    </ligand>
</feature>
<organism evidence="21">
    <name type="scientific">Vecturithrix granuli</name>
    <dbReference type="NCBI Taxonomy" id="1499967"/>
    <lineage>
        <taxon>Bacteria</taxon>
        <taxon>Candidatus Moduliflexota</taxon>
        <taxon>Candidatus Vecturitrichia</taxon>
        <taxon>Candidatus Vecturitrichales</taxon>
        <taxon>Candidatus Vecturitrichaceae</taxon>
        <taxon>Candidatus Vecturithrix</taxon>
    </lineage>
</organism>
<evidence type="ECO:0000256" key="6">
    <source>
        <dbReference type="ARBA" id="ARBA00022598"/>
    </source>
</evidence>
<keyword evidence="10 14" id="KW-0460">Magnesium</keyword>
<evidence type="ECO:0000256" key="9">
    <source>
        <dbReference type="ARBA" id="ARBA00022840"/>
    </source>
</evidence>
<feature type="binding site" evidence="13">
    <location>
        <begin position="191"/>
        <end position="193"/>
    </location>
    <ligand>
        <name>ATP</name>
        <dbReference type="ChEBI" id="CHEBI:30616"/>
    </ligand>
</feature>
<evidence type="ECO:0000256" key="8">
    <source>
        <dbReference type="ARBA" id="ARBA00022741"/>
    </source>
</evidence>
<evidence type="ECO:0000256" key="14">
    <source>
        <dbReference type="PIRSR" id="PIRSR604809-3"/>
    </source>
</evidence>
<dbReference type="PROSITE" id="PS00181">
    <property type="entry name" value="GLNA_ATP"/>
    <property type="match status" value="1"/>
</dbReference>
<dbReference type="PROSITE" id="PS00180">
    <property type="entry name" value="GLNA_1"/>
    <property type="match status" value="1"/>
</dbReference>
<keyword evidence="8 13" id="KW-0547">Nucleotide-binding</keyword>
<feature type="binding site" evidence="12">
    <location>
        <begin position="232"/>
        <end position="233"/>
    </location>
    <ligand>
        <name>L-glutamate</name>
        <dbReference type="ChEBI" id="CHEBI:29985"/>
    </ligand>
</feature>
<evidence type="ECO:0000256" key="1">
    <source>
        <dbReference type="ARBA" id="ARBA00004496"/>
    </source>
</evidence>
<dbReference type="PROSITE" id="PS51986">
    <property type="entry name" value="GS_BETA_GRASP"/>
    <property type="match status" value="1"/>
</dbReference>
<feature type="binding site" evidence="14">
    <location>
        <position position="237"/>
    </location>
    <ligand>
        <name>Mg(2+)</name>
        <dbReference type="ChEBI" id="CHEBI:18420"/>
        <label>1</label>
    </ligand>
</feature>
<evidence type="ECO:0000256" key="15">
    <source>
        <dbReference type="PIRSR" id="PIRSR604809-50"/>
    </source>
</evidence>
<dbReference type="EC" id="6.3.1.2" evidence="3 18"/>
<dbReference type="NCBIfam" id="TIGR00653">
    <property type="entry name" value="GlnA"/>
    <property type="match status" value="1"/>
</dbReference>
<dbReference type="SUPFAM" id="SSF55931">
    <property type="entry name" value="Glutamine synthetase/guanido kinase"/>
    <property type="match status" value="1"/>
</dbReference>
<evidence type="ECO:0000256" key="12">
    <source>
        <dbReference type="PIRSR" id="PIRSR604809-1"/>
    </source>
</evidence>
<evidence type="ECO:0000256" key="16">
    <source>
        <dbReference type="PROSITE-ProRule" id="PRU01330"/>
    </source>
</evidence>
<feature type="binding site" evidence="13">
    <location>
        <begin position="239"/>
        <end position="241"/>
    </location>
    <ligand>
        <name>ATP</name>
        <dbReference type="ChEBI" id="CHEBI:30616"/>
    </ligand>
</feature>
<feature type="binding site" evidence="14">
    <location>
        <position position="181"/>
    </location>
    <ligand>
        <name>Mg(2+)</name>
        <dbReference type="ChEBI" id="CHEBI:18420"/>
        <label>1</label>
    </ligand>
</feature>
<dbReference type="eggNOG" id="COG0174">
    <property type="taxonomic scope" value="Bacteria"/>
</dbReference>
<comment type="catalytic activity">
    <reaction evidence="11 18">
        <text>L-glutamate + NH4(+) + ATP = L-glutamine + ADP + phosphate + H(+)</text>
        <dbReference type="Rhea" id="RHEA:16169"/>
        <dbReference type="ChEBI" id="CHEBI:15378"/>
        <dbReference type="ChEBI" id="CHEBI:28938"/>
        <dbReference type="ChEBI" id="CHEBI:29985"/>
        <dbReference type="ChEBI" id="CHEBI:30616"/>
        <dbReference type="ChEBI" id="CHEBI:43474"/>
        <dbReference type="ChEBI" id="CHEBI:58359"/>
        <dbReference type="ChEBI" id="CHEBI:456216"/>
        <dbReference type="EC" id="6.3.1.2"/>
    </reaction>
</comment>
<comment type="subcellular location">
    <subcellularLocation>
        <location evidence="1">Cytoplasm</location>
    </subcellularLocation>
</comment>
<dbReference type="PANTHER" id="PTHR43785:SF12">
    <property type="entry name" value="TYPE-1 GLUTAMINE SYNTHETASE 2"/>
    <property type="match status" value="1"/>
</dbReference>
<dbReference type="InterPro" id="IPR027302">
    <property type="entry name" value="Gln_synth_N_conserv_site"/>
</dbReference>
<dbReference type="InterPro" id="IPR008147">
    <property type="entry name" value="Gln_synt_N"/>
</dbReference>
<feature type="domain" description="GS beta-grasp" evidence="19">
    <location>
        <begin position="11"/>
        <end position="97"/>
    </location>
</feature>
<evidence type="ECO:0000256" key="5">
    <source>
        <dbReference type="ARBA" id="ARBA00022490"/>
    </source>
</evidence>
<dbReference type="GO" id="GO:0005737">
    <property type="term" value="C:cytoplasm"/>
    <property type="evidence" value="ECO:0007669"/>
    <property type="project" value="UniProtKB-SubCell"/>
</dbReference>
<dbReference type="AlphaFoldDB" id="A0A081C3W0"/>
<evidence type="ECO:0000256" key="13">
    <source>
        <dbReference type="PIRSR" id="PIRSR604809-2"/>
    </source>
</evidence>
<dbReference type="GO" id="GO:0046872">
    <property type="term" value="F:metal ion binding"/>
    <property type="evidence" value="ECO:0007669"/>
    <property type="project" value="UniProtKB-KW"/>
</dbReference>
<evidence type="ECO:0000256" key="17">
    <source>
        <dbReference type="RuleBase" id="RU000384"/>
    </source>
</evidence>
<proteinExistence type="inferred from homology"/>
<feature type="binding site" evidence="13">
    <location>
        <position position="176"/>
    </location>
    <ligand>
        <name>ATP</name>
        <dbReference type="ChEBI" id="CHEBI:30616"/>
    </ligand>
</feature>
<feature type="binding site" evidence="14">
    <location>
        <position position="188"/>
    </location>
    <ligand>
        <name>Mg(2+)</name>
        <dbReference type="ChEBI" id="CHEBI:18420"/>
        <label>1</label>
    </ligand>
</feature>